<feature type="transmembrane region" description="Helical" evidence="7">
    <location>
        <begin position="224"/>
        <end position="246"/>
    </location>
</feature>
<dbReference type="EMBL" id="KQ971357">
    <property type="protein sequence ID" value="KYB26181.1"/>
    <property type="molecule type" value="Genomic_DNA"/>
</dbReference>
<feature type="transmembrane region" description="Helical" evidence="7">
    <location>
        <begin position="430"/>
        <end position="456"/>
    </location>
</feature>
<name>A0A139WEB7_TRICA</name>
<feature type="region of interest" description="Disordered" evidence="6">
    <location>
        <begin position="684"/>
        <end position="720"/>
    </location>
</feature>
<evidence type="ECO:0000256" key="2">
    <source>
        <dbReference type="ARBA" id="ARBA00006510"/>
    </source>
</evidence>
<organism evidence="9 10">
    <name type="scientific">Tribolium castaneum</name>
    <name type="common">Red flour beetle</name>
    <dbReference type="NCBI Taxonomy" id="7070"/>
    <lineage>
        <taxon>Eukaryota</taxon>
        <taxon>Metazoa</taxon>
        <taxon>Ecdysozoa</taxon>
        <taxon>Arthropoda</taxon>
        <taxon>Hexapoda</taxon>
        <taxon>Insecta</taxon>
        <taxon>Pterygota</taxon>
        <taxon>Neoptera</taxon>
        <taxon>Endopterygota</taxon>
        <taxon>Coleoptera</taxon>
        <taxon>Polyphaga</taxon>
        <taxon>Cucujiformia</taxon>
        <taxon>Tenebrionidae</taxon>
        <taxon>Tenebrionidae incertae sedis</taxon>
        <taxon>Tribolium</taxon>
    </lineage>
</organism>
<feature type="compositionally biased region" description="Polar residues" evidence="6">
    <location>
        <begin position="711"/>
        <end position="720"/>
    </location>
</feature>
<reference evidence="9 10" key="1">
    <citation type="journal article" date="2008" name="Nature">
        <title>The genome of the model beetle and pest Tribolium castaneum.</title>
        <authorList>
            <consortium name="Tribolium Genome Sequencing Consortium"/>
            <person name="Richards S."/>
            <person name="Gibbs R.A."/>
            <person name="Weinstock G.M."/>
            <person name="Brown S.J."/>
            <person name="Denell R."/>
            <person name="Beeman R.W."/>
            <person name="Gibbs R."/>
            <person name="Beeman R.W."/>
            <person name="Brown S.J."/>
            <person name="Bucher G."/>
            <person name="Friedrich M."/>
            <person name="Grimmelikhuijzen C.J."/>
            <person name="Klingler M."/>
            <person name="Lorenzen M."/>
            <person name="Richards S."/>
            <person name="Roth S."/>
            <person name="Schroder R."/>
            <person name="Tautz D."/>
            <person name="Zdobnov E.M."/>
            <person name="Muzny D."/>
            <person name="Gibbs R.A."/>
            <person name="Weinstock G.M."/>
            <person name="Attaway T."/>
            <person name="Bell S."/>
            <person name="Buhay C.J."/>
            <person name="Chandrabose M.N."/>
            <person name="Chavez D."/>
            <person name="Clerk-Blankenburg K.P."/>
            <person name="Cree A."/>
            <person name="Dao M."/>
            <person name="Davis C."/>
            <person name="Chacko J."/>
            <person name="Dinh H."/>
            <person name="Dugan-Rocha S."/>
            <person name="Fowler G."/>
            <person name="Garner T.T."/>
            <person name="Garnes J."/>
            <person name="Gnirke A."/>
            <person name="Hawes A."/>
            <person name="Hernandez J."/>
            <person name="Hines S."/>
            <person name="Holder M."/>
            <person name="Hume J."/>
            <person name="Jhangiani S.N."/>
            <person name="Joshi V."/>
            <person name="Khan Z.M."/>
            <person name="Jackson L."/>
            <person name="Kovar C."/>
            <person name="Kowis A."/>
            <person name="Lee S."/>
            <person name="Lewis L.R."/>
            <person name="Margolis J."/>
            <person name="Morgan M."/>
            <person name="Nazareth L.V."/>
            <person name="Nguyen N."/>
            <person name="Okwuonu G."/>
            <person name="Parker D."/>
            <person name="Richards S."/>
            <person name="Ruiz S.J."/>
            <person name="Santibanez J."/>
            <person name="Savard J."/>
            <person name="Scherer S.E."/>
            <person name="Schneider B."/>
            <person name="Sodergren E."/>
            <person name="Tautz D."/>
            <person name="Vattahil S."/>
            <person name="Villasana D."/>
            <person name="White C.S."/>
            <person name="Wright R."/>
            <person name="Park Y."/>
            <person name="Beeman R.W."/>
            <person name="Lord J."/>
            <person name="Oppert B."/>
            <person name="Lorenzen M."/>
            <person name="Brown S."/>
            <person name="Wang L."/>
            <person name="Savard J."/>
            <person name="Tautz D."/>
            <person name="Richards S."/>
            <person name="Weinstock G."/>
            <person name="Gibbs R.A."/>
            <person name="Liu Y."/>
            <person name="Worley K."/>
            <person name="Weinstock G."/>
            <person name="Elsik C.G."/>
            <person name="Reese J.T."/>
            <person name="Elhaik E."/>
            <person name="Landan G."/>
            <person name="Graur D."/>
            <person name="Arensburger P."/>
            <person name="Atkinson P."/>
            <person name="Beeman R.W."/>
            <person name="Beidler J."/>
            <person name="Brown S.J."/>
            <person name="Demuth J.P."/>
            <person name="Drury D.W."/>
            <person name="Du Y.Z."/>
            <person name="Fujiwara H."/>
            <person name="Lorenzen M."/>
            <person name="Maselli V."/>
            <person name="Osanai M."/>
            <person name="Park Y."/>
            <person name="Robertson H.M."/>
            <person name="Tu Z."/>
            <person name="Wang J.J."/>
            <person name="Wang S."/>
            <person name="Richards S."/>
            <person name="Song H."/>
            <person name="Zhang L."/>
            <person name="Sodergren E."/>
            <person name="Werner D."/>
            <person name="Stanke M."/>
            <person name="Morgenstern B."/>
            <person name="Solovyev V."/>
            <person name="Kosarev P."/>
            <person name="Brown G."/>
            <person name="Chen H.C."/>
            <person name="Ermolaeva O."/>
            <person name="Hlavina W."/>
            <person name="Kapustin Y."/>
            <person name="Kiryutin B."/>
            <person name="Kitts P."/>
            <person name="Maglott D."/>
            <person name="Pruitt K."/>
            <person name="Sapojnikov V."/>
            <person name="Souvorov A."/>
            <person name="Mackey A.J."/>
            <person name="Waterhouse R.M."/>
            <person name="Wyder S."/>
            <person name="Zdobnov E.M."/>
            <person name="Zdobnov E.M."/>
            <person name="Wyder S."/>
            <person name="Kriventseva E.V."/>
            <person name="Kadowaki T."/>
            <person name="Bork P."/>
            <person name="Aranda M."/>
            <person name="Bao R."/>
            <person name="Beermann A."/>
            <person name="Berns N."/>
            <person name="Bolognesi R."/>
            <person name="Bonneton F."/>
            <person name="Bopp D."/>
            <person name="Brown S.J."/>
            <person name="Bucher G."/>
            <person name="Butts T."/>
            <person name="Chaumot A."/>
            <person name="Denell R.E."/>
            <person name="Ferrier D.E."/>
            <person name="Friedrich M."/>
            <person name="Gordon C.M."/>
            <person name="Jindra M."/>
            <person name="Klingler M."/>
            <person name="Lan Q."/>
            <person name="Lattorff H.M."/>
            <person name="Laudet V."/>
            <person name="von Levetsow C."/>
            <person name="Liu Z."/>
            <person name="Lutz R."/>
            <person name="Lynch J.A."/>
            <person name="da Fonseca R.N."/>
            <person name="Posnien N."/>
            <person name="Reuter R."/>
            <person name="Roth S."/>
            <person name="Savard J."/>
            <person name="Schinko J.B."/>
            <person name="Schmitt C."/>
            <person name="Schoppmeier M."/>
            <person name="Schroder R."/>
            <person name="Shippy T.D."/>
            <person name="Simonnet F."/>
            <person name="Marques-Souza H."/>
            <person name="Tautz D."/>
            <person name="Tomoyasu Y."/>
            <person name="Trauner J."/>
            <person name="Van der Zee M."/>
            <person name="Vervoort M."/>
            <person name="Wittkopp N."/>
            <person name="Wimmer E.A."/>
            <person name="Yang X."/>
            <person name="Jones A.K."/>
            <person name="Sattelle D.B."/>
            <person name="Ebert P.R."/>
            <person name="Nelson D."/>
            <person name="Scott J.G."/>
            <person name="Beeman R.W."/>
            <person name="Muthukrishnan S."/>
            <person name="Kramer K.J."/>
            <person name="Arakane Y."/>
            <person name="Beeman R.W."/>
            <person name="Zhu Q."/>
            <person name="Hogenkamp D."/>
            <person name="Dixit R."/>
            <person name="Oppert B."/>
            <person name="Jiang H."/>
            <person name="Zou Z."/>
            <person name="Marshall J."/>
            <person name="Elpidina E."/>
            <person name="Vinokurov K."/>
            <person name="Oppert C."/>
            <person name="Zou Z."/>
            <person name="Evans J."/>
            <person name="Lu Z."/>
            <person name="Zhao P."/>
            <person name="Sumathipala N."/>
            <person name="Altincicek B."/>
            <person name="Vilcinskas A."/>
            <person name="Williams M."/>
            <person name="Hultmark D."/>
            <person name="Hetru C."/>
            <person name="Jiang H."/>
            <person name="Grimmelikhuijzen C.J."/>
            <person name="Hauser F."/>
            <person name="Cazzamali G."/>
            <person name="Williamson M."/>
            <person name="Park Y."/>
            <person name="Li B."/>
            <person name="Tanaka Y."/>
            <person name="Predel R."/>
            <person name="Neupert S."/>
            <person name="Schachtner J."/>
            <person name="Verleyen P."/>
            <person name="Raible F."/>
            <person name="Bork P."/>
            <person name="Friedrich M."/>
            <person name="Walden K.K."/>
            <person name="Robertson H.M."/>
            <person name="Angeli S."/>
            <person name="Foret S."/>
            <person name="Bucher G."/>
            <person name="Schuetz S."/>
            <person name="Maleszka R."/>
            <person name="Wimmer E.A."/>
            <person name="Beeman R.W."/>
            <person name="Lorenzen M."/>
            <person name="Tomoyasu Y."/>
            <person name="Miller S.C."/>
            <person name="Grossmann D."/>
            <person name="Bucher G."/>
        </authorList>
    </citation>
    <scope>NUCLEOTIDE SEQUENCE [LARGE SCALE GENOMIC DNA]</scope>
    <source>
        <strain evidence="9 10">Georgia GA2</strain>
    </source>
</reference>
<dbReference type="OMA" id="SLPHAYF"/>
<dbReference type="eggNOG" id="ENOG502QQB2">
    <property type="taxonomic scope" value="Eukaryota"/>
</dbReference>
<reference evidence="9 10" key="2">
    <citation type="journal article" date="2010" name="Nucleic Acids Res.">
        <title>BeetleBase in 2010: revisions to provide comprehensive genomic information for Tribolium castaneum.</title>
        <authorList>
            <person name="Kim H.S."/>
            <person name="Murphy T."/>
            <person name="Xia J."/>
            <person name="Caragea D."/>
            <person name="Park Y."/>
            <person name="Beeman R.W."/>
            <person name="Lorenzen M.D."/>
            <person name="Butcher S."/>
            <person name="Manak J.R."/>
            <person name="Brown S.J."/>
        </authorList>
    </citation>
    <scope>GENOME REANNOTATION</scope>
    <source>
        <strain evidence="9 10">Georgia GA2</strain>
    </source>
</reference>
<comment type="subcellular location">
    <subcellularLocation>
        <location evidence="1">Membrane</location>
        <topology evidence="1">Multi-pass membrane protein</topology>
    </subcellularLocation>
</comment>
<evidence type="ECO:0000256" key="5">
    <source>
        <dbReference type="ARBA" id="ARBA00023136"/>
    </source>
</evidence>
<dbReference type="GO" id="GO:0005886">
    <property type="term" value="C:plasma membrane"/>
    <property type="evidence" value="ECO:0007669"/>
    <property type="project" value="InterPro"/>
</dbReference>
<dbReference type="AlphaFoldDB" id="A0A139WEB7"/>
<dbReference type="InParanoid" id="A0A139WEB7"/>
<feature type="compositionally biased region" description="Pro residues" evidence="6">
    <location>
        <begin position="912"/>
        <end position="922"/>
    </location>
</feature>
<dbReference type="Proteomes" id="UP000007266">
    <property type="component" value="Linkage group 8"/>
</dbReference>
<keyword evidence="10" id="KW-1185">Reference proteome</keyword>
<feature type="transmembrane region" description="Helical" evidence="7">
    <location>
        <begin position="592"/>
        <end position="608"/>
    </location>
</feature>
<evidence type="ECO:0000256" key="3">
    <source>
        <dbReference type="ARBA" id="ARBA00022692"/>
    </source>
</evidence>
<dbReference type="InterPro" id="IPR012496">
    <property type="entry name" value="TMC_dom"/>
</dbReference>
<evidence type="ECO:0000256" key="1">
    <source>
        <dbReference type="ARBA" id="ARBA00004141"/>
    </source>
</evidence>
<keyword evidence="4 7" id="KW-1133">Transmembrane helix</keyword>
<accession>A0A139WEB7</accession>
<feature type="transmembrane region" description="Helical" evidence="7">
    <location>
        <begin position="149"/>
        <end position="171"/>
    </location>
</feature>
<feature type="domain" description="TMC" evidence="8">
    <location>
        <begin position="417"/>
        <end position="522"/>
    </location>
</feature>
<feature type="transmembrane region" description="Helical" evidence="7">
    <location>
        <begin position="353"/>
        <end position="373"/>
    </location>
</feature>
<evidence type="ECO:0000256" key="7">
    <source>
        <dbReference type="SAM" id="Phobius"/>
    </source>
</evidence>
<dbReference type="PANTHER" id="PTHR23302:SF43">
    <property type="entry name" value="TMC DOMAIN-CONTAINING PROTEIN"/>
    <property type="match status" value="1"/>
</dbReference>
<evidence type="ECO:0000313" key="9">
    <source>
        <dbReference type="EMBL" id="KYB26181.1"/>
    </source>
</evidence>
<dbReference type="PANTHER" id="PTHR23302">
    <property type="entry name" value="TRANSMEMBRANE CHANNEL-RELATED"/>
    <property type="match status" value="1"/>
</dbReference>
<dbReference type="InterPro" id="IPR038900">
    <property type="entry name" value="TMC"/>
</dbReference>
<keyword evidence="5 7" id="KW-0472">Membrane</keyword>
<feature type="transmembrane region" description="Helical" evidence="7">
    <location>
        <begin position="320"/>
        <end position="341"/>
    </location>
</feature>
<dbReference type="STRING" id="7070.A0A139WEB7"/>
<feature type="transmembrane region" description="Helical" evidence="7">
    <location>
        <begin position="385"/>
        <end position="410"/>
    </location>
</feature>
<evidence type="ECO:0000256" key="6">
    <source>
        <dbReference type="SAM" id="MobiDB-lite"/>
    </source>
</evidence>
<sequence>MSEHIEMSFRGPRVLSAHRRHNFGVYAGPQTNFEGHANKIVAKLEEDGALMEDTPVSEQLRKEALRDLPQCLTMKRCVKEKLTKSVSLKSKRRPIGFWKRFKYKSSIRFKKFVANVKNFNYFELWHGSLKDIEGRFGSGYASYFKFLRWLFVMNFFVALFSFPLLVVPQIIYDATENNNSNIRQFQASDIFIGNGFFDDTVLYYGHYTNHTIQLISFLLFDVPVAYFTLIVVLYLISFVILAVSVAQSYRRTFIETKGGLQNVFANRIFCGWDYSIATKEAAHLKSLAIFNELKELLNEERRYDEDRTCIYKFWTCSTQIVANILILVIIFGVGWLTWVLLDNYGQEDNAKVLITTIVINVILMVLPSVFHYVATYEDYANPRTALYITLIRTYLLGSVIIGTVLSFWLINSGNTDCWENHLGAEIYRFVLFDFIFSVVLTTVIDSAYFGTLFFLGRDPKTEFNVAKHTLQIIFNQALFWVGFLYSPILPVIVALKMFIIWYVREGCVRKFCKPPARIWRAAQTQTWFMMMVFVGILLVIAAHGYTLKSVPPSSCGPFNGYNYTYEIVTNNIEYLEEEAAVWKVLFNVTKPGGVALFMVALGIWVYYVKEQALAQREKVKTMREMLIWMAKDKKFLVQWYNDVTKGEIGTNLRDDRFMDPRKVLPHECDDDIIVRYVNQNSSKMRNQRNSIPVPTHPVRSSPRALARVPSQRKSSSSQTERVVLIKEENLTFYPCTRLGQNDGGMRRDYVKAVNYINSCHKFVNAIIEKNNSGNKTATFLLPLTTNYLPLFPYLIGKKPPKKEEIKPLRKTVERQTAKKPPPEPQIPVGDCEEIPQPQQYASHVADMVKDQIHSFLNHLHEDMNKAVRKTKSETPKCKNLDIVKQRLEELSKICSLQKKIESKSQIVAQGTPPKPPSLPPPLCERLDAGSDISEGESDEKLSQKMKITCYKESPDISDSSDIKSDSDLEAFL</sequence>
<evidence type="ECO:0000256" key="4">
    <source>
        <dbReference type="ARBA" id="ARBA00022989"/>
    </source>
</evidence>
<dbReference type="Pfam" id="PF07810">
    <property type="entry name" value="TMC"/>
    <property type="match status" value="1"/>
</dbReference>
<feature type="region of interest" description="Disordered" evidence="6">
    <location>
        <begin position="904"/>
        <end position="972"/>
    </location>
</feature>
<evidence type="ECO:0000313" key="10">
    <source>
        <dbReference type="Proteomes" id="UP000007266"/>
    </source>
</evidence>
<proteinExistence type="inferred from homology"/>
<dbReference type="GO" id="GO:0008381">
    <property type="term" value="F:mechanosensitive monoatomic ion channel activity"/>
    <property type="evidence" value="ECO:0000318"/>
    <property type="project" value="GO_Central"/>
</dbReference>
<gene>
    <name evidence="9" type="primary">AUGUSTUS-3.0.2_34012</name>
    <name evidence="9" type="ORF">TcasGA2_TC034012</name>
</gene>
<comment type="similarity">
    <text evidence="2">Belongs to the TMC family.</text>
</comment>
<feature type="transmembrane region" description="Helical" evidence="7">
    <location>
        <begin position="527"/>
        <end position="547"/>
    </location>
</feature>
<keyword evidence="3 7" id="KW-0812">Transmembrane</keyword>
<protein>
    <submittedName>
        <fullName evidence="9">Transmembrane channel-like protein 7</fullName>
    </submittedName>
</protein>
<feature type="transmembrane region" description="Helical" evidence="7">
    <location>
        <begin position="477"/>
        <end position="503"/>
    </location>
</feature>
<evidence type="ECO:0000259" key="8">
    <source>
        <dbReference type="Pfam" id="PF07810"/>
    </source>
</evidence>